<evidence type="ECO:0000313" key="3">
    <source>
        <dbReference type="EMBL" id="SVB30522.1"/>
    </source>
</evidence>
<dbReference type="AlphaFoldDB" id="A0A382CXG6"/>
<dbReference type="InterPro" id="IPR013517">
    <property type="entry name" value="FG-GAP"/>
</dbReference>
<gene>
    <name evidence="3" type="ORF">METZ01_LOCUS183376</name>
</gene>
<protein>
    <recommendedName>
        <fullName evidence="2">ASPIC/UnbV domain-containing protein</fullName>
    </recommendedName>
</protein>
<dbReference type="PANTHER" id="PTHR16026:SF0">
    <property type="entry name" value="CARTILAGE ACIDIC PROTEIN 1"/>
    <property type="match status" value="1"/>
</dbReference>
<dbReference type="InterPro" id="IPR011519">
    <property type="entry name" value="UnbV_ASPIC"/>
</dbReference>
<organism evidence="3">
    <name type="scientific">marine metagenome</name>
    <dbReference type="NCBI Taxonomy" id="408172"/>
    <lineage>
        <taxon>unclassified sequences</taxon>
        <taxon>metagenomes</taxon>
        <taxon>ecological metagenomes</taxon>
    </lineage>
</organism>
<accession>A0A382CXG6</accession>
<dbReference type="PANTHER" id="PTHR16026">
    <property type="entry name" value="CARTILAGE ACIDIC PROTEIN 1"/>
    <property type="match status" value="1"/>
</dbReference>
<dbReference type="Gene3D" id="2.130.10.130">
    <property type="entry name" value="Integrin alpha, N-terminal"/>
    <property type="match status" value="2"/>
</dbReference>
<sequence length="627" mass="69364">EPMFIVNGESRALASFREWGLAVTFRDVNNDLLPDLYVCNDFASPDRFWINQGNGTFELVTHRNIRHTSRSSMGVDFTDLNADGVPDFMLLDMLDPDRARRLVQLEKEIPRSSRLLDWTYVPRFNRNVLMISQGGQQWFDTAYYSGVAATAWSWNVRFLDADLDGDDDMLVTNGFAFDTMDMDASLRIKSAQKSASKDSHALYEMKKLQPRYNSPNMLFRNEGRLRFTDVGEEFGFAHDGITYGLGVADFDNDGDLDLVTNNLNESPSLYRNTSQEPRIQVRLPGGVGSKVRLVGQGGTTTREIVSGGGYLSSDSGEVVFAAGVAGQSEMLVVEWRDGTKPTRIERPVVNSIYTVTKPNLARRLVKGEVTKTTPMFRELPDAISFRHFPNLAKDFDENPLLFKRFSTAAPAMLCRDFDNDGRLDFGFQLARSAGVQVFLNLDGGNFRPVTARYNDPSGFMGNAGWLDGFAVIEGKPNFVGALNKTIPAIESLTQPAALTLRGDMDGDGTADAIYITQNTLNDHPAESRAMVFLNQSGSFRRAADWEQSLGALGQVTSAVLVDMDEDGDADLLVSRDLGAIGLYHNRGDRFVDVSEAFGMLEFVGLWQGLAVGDFDNDGRVDFAAGNL</sequence>
<evidence type="ECO:0000259" key="2">
    <source>
        <dbReference type="Pfam" id="PF07593"/>
    </source>
</evidence>
<dbReference type="Pfam" id="PF07593">
    <property type="entry name" value="UnbV_ASPIC"/>
    <property type="match status" value="1"/>
</dbReference>
<feature type="non-terminal residue" evidence="3">
    <location>
        <position position="1"/>
    </location>
</feature>
<feature type="non-terminal residue" evidence="3">
    <location>
        <position position="627"/>
    </location>
</feature>
<dbReference type="InterPro" id="IPR028994">
    <property type="entry name" value="Integrin_alpha_N"/>
</dbReference>
<dbReference type="EMBL" id="UINC01036483">
    <property type="protein sequence ID" value="SVB30522.1"/>
    <property type="molecule type" value="Genomic_DNA"/>
</dbReference>
<proteinExistence type="predicted"/>
<reference evidence="3" key="1">
    <citation type="submission" date="2018-05" db="EMBL/GenBank/DDBJ databases">
        <authorList>
            <person name="Lanie J.A."/>
            <person name="Ng W.-L."/>
            <person name="Kazmierczak K.M."/>
            <person name="Andrzejewski T.M."/>
            <person name="Davidsen T.M."/>
            <person name="Wayne K.J."/>
            <person name="Tettelin H."/>
            <person name="Glass J.I."/>
            <person name="Rusch D."/>
            <person name="Podicherti R."/>
            <person name="Tsui H.-C.T."/>
            <person name="Winkler M.E."/>
        </authorList>
    </citation>
    <scope>NUCLEOTIDE SEQUENCE</scope>
</reference>
<dbReference type="InterPro" id="IPR027039">
    <property type="entry name" value="Crtac1"/>
</dbReference>
<dbReference type="SUPFAM" id="SSF69318">
    <property type="entry name" value="Integrin alpha N-terminal domain"/>
    <property type="match status" value="2"/>
</dbReference>
<dbReference type="Pfam" id="PF13517">
    <property type="entry name" value="FG-GAP_3"/>
    <property type="match status" value="2"/>
</dbReference>
<name>A0A382CXG6_9ZZZZ</name>
<feature type="domain" description="ASPIC/UnbV" evidence="2">
    <location>
        <begin position="286"/>
        <end position="353"/>
    </location>
</feature>
<keyword evidence="1" id="KW-0732">Signal</keyword>
<evidence type="ECO:0000256" key="1">
    <source>
        <dbReference type="ARBA" id="ARBA00022729"/>
    </source>
</evidence>